<sequence>MLPQLTTILNFPNQTQGRDKTSLAKGYFKDIHSGASGKPILGNMKRDDSWFKDKVLLVQAQVSGQILHEEELAFLADPGIPEGQATQTVITHNAAYLADDLDAYDSDCDELNTAKVVPHGAIYLIMVQMLLGEKKVNTTPVDYAVLNQLSQDFEKRFVPQTELSAEQAFWSQNSVNSPEPTLSSIRPPKVELSKKEPYPQPSLRAHEGVKPSTSASGSQPSDKTKKDKIRQTPRTAHLQHSKLNANSELKCVKCNGRLLSDNHDLCVLDFINNVNARKQSKSVKKSSKRKVWKTTGKVVQIVLWYLDSGCSKHMTEDRSQLTNFVNKFLGEVKFENDHMAKIIGYGDYQIGNITISRVYYVEGLGHNLFSVG</sequence>
<dbReference type="InterPro" id="IPR054722">
    <property type="entry name" value="PolX-like_BBD"/>
</dbReference>
<organism evidence="3 4">
    <name type="scientific">Tanacetum coccineum</name>
    <dbReference type="NCBI Taxonomy" id="301880"/>
    <lineage>
        <taxon>Eukaryota</taxon>
        <taxon>Viridiplantae</taxon>
        <taxon>Streptophyta</taxon>
        <taxon>Embryophyta</taxon>
        <taxon>Tracheophyta</taxon>
        <taxon>Spermatophyta</taxon>
        <taxon>Magnoliopsida</taxon>
        <taxon>eudicotyledons</taxon>
        <taxon>Gunneridae</taxon>
        <taxon>Pentapetalae</taxon>
        <taxon>asterids</taxon>
        <taxon>campanulids</taxon>
        <taxon>Asterales</taxon>
        <taxon>Asteraceae</taxon>
        <taxon>Asteroideae</taxon>
        <taxon>Anthemideae</taxon>
        <taxon>Anthemidinae</taxon>
        <taxon>Tanacetum</taxon>
    </lineage>
</organism>
<evidence type="ECO:0000259" key="2">
    <source>
        <dbReference type="Pfam" id="PF22936"/>
    </source>
</evidence>
<gene>
    <name evidence="3" type="ORF">Tco_0751889</name>
</gene>
<accession>A0ABQ4Z5A7</accession>
<feature type="compositionally biased region" description="Polar residues" evidence="1">
    <location>
        <begin position="211"/>
        <end position="221"/>
    </location>
</feature>
<dbReference type="Pfam" id="PF22936">
    <property type="entry name" value="Pol_BBD"/>
    <property type="match status" value="1"/>
</dbReference>
<protein>
    <recommendedName>
        <fullName evidence="2">Retrovirus-related Pol polyprotein from transposon TNT 1-94-like beta-barrel domain-containing protein</fullName>
    </recommendedName>
</protein>
<evidence type="ECO:0000313" key="3">
    <source>
        <dbReference type="EMBL" id="GJS85348.1"/>
    </source>
</evidence>
<feature type="region of interest" description="Disordered" evidence="1">
    <location>
        <begin position="172"/>
        <end position="241"/>
    </location>
</feature>
<feature type="compositionally biased region" description="Basic and acidic residues" evidence="1">
    <location>
        <begin position="188"/>
        <end position="197"/>
    </location>
</feature>
<evidence type="ECO:0000256" key="1">
    <source>
        <dbReference type="SAM" id="MobiDB-lite"/>
    </source>
</evidence>
<reference evidence="3" key="1">
    <citation type="journal article" date="2022" name="Int. J. Mol. Sci.">
        <title>Draft Genome of Tanacetum Coccineum: Genomic Comparison of Closely Related Tanacetum-Family Plants.</title>
        <authorList>
            <person name="Yamashiro T."/>
            <person name="Shiraishi A."/>
            <person name="Nakayama K."/>
            <person name="Satake H."/>
        </authorList>
    </citation>
    <scope>NUCLEOTIDE SEQUENCE</scope>
</reference>
<feature type="domain" description="Retrovirus-related Pol polyprotein from transposon TNT 1-94-like beta-barrel" evidence="2">
    <location>
        <begin position="304"/>
        <end position="372"/>
    </location>
</feature>
<keyword evidence="4" id="KW-1185">Reference proteome</keyword>
<evidence type="ECO:0000313" key="4">
    <source>
        <dbReference type="Proteomes" id="UP001151760"/>
    </source>
</evidence>
<proteinExistence type="predicted"/>
<comment type="caution">
    <text evidence="3">The sequence shown here is derived from an EMBL/GenBank/DDBJ whole genome shotgun (WGS) entry which is preliminary data.</text>
</comment>
<name>A0ABQ4Z5A7_9ASTR</name>
<dbReference type="Proteomes" id="UP001151760">
    <property type="component" value="Unassembled WGS sequence"/>
</dbReference>
<feature type="compositionally biased region" description="Polar residues" evidence="1">
    <location>
        <begin position="172"/>
        <end position="184"/>
    </location>
</feature>
<reference evidence="3" key="2">
    <citation type="submission" date="2022-01" db="EMBL/GenBank/DDBJ databases">
        <authorList>
            <person name="Yamashiro T."/>
            <person name="Shiraishi A."/>
            <person name="Satake H."/>
            <person name="Nakayama K."/>
        </authorList>
    </citation>
    <scope>NUCLEOTIDE SEQUENCE</scope>
</reference>
<dbReference type="EMBL" id="BQNB010011042">
    <property type="protein sequence ID" value="GJS85348.1"/>
    <property type="molecule type" value="Genomic_DNA"/>
</dbReference>